<organism evidence="2 3">
    <name type="scientific">Pleurodeles waltl</name>
    <name type="common">Iberian ribbed newt</name>
    <dbReference type="NCBI Taxonomy" id="8319"/>
    <lineage>
        <taxon>Eukaryota</taxon>
        <taxon>Metazoa</taxon>
        <taxon>Chordata</taxon>
        <taxon>Craniata</taxon>
        <taxon>Vertebrata</taxon>
        <taxon>Euteleostomi</taxon>
        <taxon>Amphibia</taxon>
        <taxon>Batrachia</taxon>
        <taxon>Caudata</taxon>
        <taxon>Salamandroidea</taxon>
        <taxon>Salamandridae</taxon>
        <taxon>Pleurodelinae</taxon>
        <taxon>Pleurodeles</taxon>
    </lineage>
</organism>
<dbReference type="AlphaFoldDB" id="A0AAV7WT11"/>
<name>A0AAV7WT11_PLEWA</name>
<evidence type="ECO:0000256" key="1">
    <source>
        <dbReference type="SAM" id="MobiDB-lite"/>
    </source>
</evidence>
<gene>
    <name evidence="2" type="ORF">NDU88_004799</name>
</gene>
<sequence length="478" mass="52080">MALETVHKCVQKEESLKRGRLSIHLKNITNVGQNKPETSADEIKNARQDNIYEGVQIFCKPFEETIGDCKSAKVKPPCVKKLKLDLAAAPVIQNDPRGLALRKPAKQMSKPTFFSHMPKDLGEGPAPLDTLSPSRSAPLVSGHKQRVKGVNAKPLKKPRTNKASGNLAADLQPDRRPIANNGLDFNGEVIESNESERTLHASLIKLLQDMSRLTESSEITPTKASDHLSNGNYEEYRVPPPSPVAPHTDEALAYYDQHLNFLQNVEPISPGSAYEPTSPLPSVKILSPPSSDHDYSATLKGVEKRHYELAATPRASAPGCSYWESASLDPLNNNIEKPTVTATYVIGANAQGCLQRDPALADSSSDINNKIVNSDEGSILGSPHSNINPTLIDDPIRANNSEIAHKTALLTNIKEMQKSIKQVKARVSSIILKHGKAKNNNRALNDVLEEMNHTVKMCTGYVVSACESAATNLMLIPL</sequence>
<dbReference type="Proteomes" id="UP001066276">
    <property type="component" value="Chromosome 1_1"/>
</dbReference>
<accession>A0AAV7WT11</accession>
<feature type="region of interest" description="Disordered" evidence="1">
    <location>
        <begin position="104"/>
        <end position="176"/>
    </location>
</feature>
<evidence type="ECO:0000313" key="3">
    <source>
        <dbReference type="Proteomes" id="UP001066276"/>
    </source>
</evidence>
<comment type="caution">
    <text evidence="2">The sequence shown here is derived from an EMBL/GenBank/DDBJ whole genome shotgun (WGS) entry which is preliminary data.</text>
</comment>
<protein>
    <submittedName>
        <fullName evidence="2">Uncharacterized protein</fullName>
    </submittedName>
</protein>
<proteinExistence type="predicted"/>
<feature type="compositionally biased region" description="Polar residues" evidence="1">
    <location>
        <begin position="215"/>
        <end position="232"/>
    </location>
</feature>
<feature type="region of interest" description="Disordered" evidence="1">
    <location>
        <begin position="215"/>
        <end position="247"/>
    </location>
</feature>
<evidence type="ECO:0000313" key="2">
    <source>
        <dbReference type="EMBL" id="KAJ1217204.1"/>
    </source>
</evidence>
<reference evidence="2" key="1">
    <citation type="journal article" date="2022" name="bioRxiv">
        <title>Sequencing and chromosome-scale assembly of the giantPleurodeles waltlgenome.</title>
        <authorList>
            <person name="Brown T."/>
            <person name="Elewa A."/>
            <person name="Iarovenko S."/>
            <person name="Subramanian E."/>
            <person name="Araus A.J."/>
            <person name="Petzold A."/>
            <person name="Susuki M."/>
            <person name="Suzuki K.-i.T."/>
            <person name="Hayashi T."/>
            <person name="Toyoda A."/>
            <person name="Oliveira C."/>
            <person name="Osipova E."/>
            <person name="Leigh N.D."/>
            <person name="Simon A."/>
            <person name="Yun M.H."/>
        </authorList>
    </citation>
    <scope>NUCLEOTIDE SEQUENCE</scope>
    <source>
        <strain evidence="2">20211129_DDA</strain>
        <tissue evidence="2">Liver</tissue>
    </source>
</reference>
<keyword evidence="3" id="KW-1185">Reference proteome</keyword>
<dbReference type="EMBL" id="JANPWB010000001">
    <property type="protein sequence ID" value="KAJ1217204.1"/>
    <property type="molecule type" value="Genomic_DNA"/>
</dbReference>